<dbReference type="Gene3D" id="3.40.720.10">
    <property type="entry name" value="Alkaline Phosphatase, subunit A"/>
    <property type="match status" value="1"/>
</dbReference>
<evidence type="ECO:0000313" key="3">
    <source>
        <dbReference type="Proteomes" id="UP000316921"/>
    </source>
</evidence>
<sequence>MTSRRNFRSLALGASFVAGLSACSGAESPRQVVATAIHLEDQLDTATIEGGAVSEGLAPELRWSFEEGSAGWLALPNHFAGGAAAGVEERDGSLAVLLTESTRAPEESGEQLFGGIYVDVSDFDLDDWSQVEVELRATGPVEWVGVGYNVRETGGDTLDEQWPTVFYGAGTDVQPADDVRVYRFPVSGEGGRIRGSIREVAILFGSQAPATVEFSSVSFLPASAVYSEAGVGVRPVASAAHEDFGPTRRTLYTHTPTRLAYDLALPDSARLDLALGAFGAATRMRVEVDDGGTVKTLLDETVAPAGPWLQRSVDLARWAGRDVTLSLVADAADASAPGVAFWASPTLSGLAEQDPADAPQPPNVIFYVIDGASAGYMSLYGYDRPTTPNLERIAAEGVVFEQAHSNATWTMPSTASFMTSLHHSVLGGLVNDTNPIPPNVKTMAEHFHDASFHTGVFTFNPNAGARSGLDRAVDVFRDFGHRGSPFDPIEAISSEILHAQYWDWREAYPGPYWVHFQTTDVHPPHHPPAPFAGRLIPATESEAIASQILGMRFPFNHTSASVHEHWQGQLASKGIDPLPFYRAMQDAHDEAMMYQDQRLGELVAELKSRGEWENTLLIIGSDHGHPAASYPRFGRGQLDPQPPAWEGALLGEFESHVPLIFIWSGHIEGGRRVDAPVSMIDVLPTVLELAGLPEALIAQGRSLVPALMGDDSWTPEPVVFDEFRIDGDGSVVGNLEVLDGRWGESLEIRSGDSATSPALGRHPAPAGGRWAAQDFADVPRLLLYDVEADPLAIRNVSAQHPEHVADARQRLWRLWEEHQLLAARFEAGEEAEMSDEQLEALRALGYSE</sequence>
<dbReference type="InterPro" id="IPR017850">
    <property type="entry name" value="Alkaline_phosphatase_core_sf"/>
</dbReference>
<reference evidence="2 3" key="1">
    <citation type="submission" date="2019-02" db="EMBL/GenBank/DDBJ databases">
        <title>Deep-cultivation of Planctomycetes and their phenomic and genomic characterization uncovers novel biology.</title>
        <authorList>
            <person name="Wiegand S."/>
            <person name="Jogler M."/>
            <person name="Boedeker C."/>
            <person name="Pinto D."/>
            <person name="Vollmers J."/>
            <person name="Rivas-Marin E."/>
            <person name="Kohn T."/>
            <person name="Peeters S.H."/>
            <person name="Heuer A."/>
            <person name="Rast P."/>
            <person name="Oberbeckmann S."/>
            <person name="Bunk B."/>
            <person name="Jeske O."/>
            <person name="Meyerdierks A."/>
            <person name="Storesund J.E."/>
            <person name="Kallscheuer N."/>
            <person name="Luecker S."/>
            <person name="Lage O.M."/>
            <person name="Pohl T."/>
            <person name="Merkel B.J."/>
            <person name="Hornburger P."/>
            <person name="Mueller R.-W."/>
            <person name="Bruemmer F."/>
            <person name="Labrenz M."/>
            <person name="Spormann A.M."/>
            <person name="Op den Camp H."/>
            <person name="Overmann J."/>
            <person name="Amann R."/>
            <person name="Jetten M.S.M."/>
            <person name="Mascher T."/>
            <person name="Medema M.H."/>
            <person name="Devos D.P."/>
            <person name="Kaster A.-K."/>
            <person name="Ovreas L."/>
            <person name="Rohde M."/>
            <person name="Galperin M.Y."/>
            <person name="Jogler C."/>
        </authorList>
    </citation>
    <scope>NUCLEOTIDE SEQUENCE [LARGE SCALE GENOMIC DNA]</scope>
    <source>
        <strain evidence="2 3">Pla133</strain>
    </source>
</reference>
<keyword evidence="2" id="KW-0808">Transferase</keyword>
<dbReference type="Pfam" id="PF00884">
    <property type="entry name" value="Sulfatase"/>
    <property type="match status" value="1"/>
</dbReference>
<feature type="domain" description="Sulfatase N-terminal" evidence="1">
    <location>
        <begin position="362"/>
        <end position="691"/>
    </location>
</feature>
<dbReference type="InterPro" id="IPR006311">
    <property type="entry name" value="TAT_signal"/>
</dbReference>
<protein>
    <submittedName>
        <fullName evidence="2">Lipid A phosphoethanolamine transferase</fullName>
    </submittedName>
</protein>
<dbReference type="PROSITE" id="PS51318">
    <property type="entry name" value="TAT"/>
    <property type="match status" value="1"/>
</dbReference>
<dbReference type="RefSeq" id="WP_419192025.1">
    <property type="nucleotide sequence ID" value="NZ_CP036287.1"/>
</dbReference>
<dbReference type="KEGG" id="pbap:Pla133_03470"/>
<dbReference type="PANTHER" id="PTHR43751">
    <property type="entry name" value="SULFATASE"/>
    <property type="match status" value="1"/>
</dbReference>
<dbReference type="PANTHER" id="PTHR43751:SF3">
    <property type="entry name" value="SULFATASE N-TERMINAL DOMAIN-CONTAINING PROTEIN"/>
    <property type="match status" value="1"/>
</dbReference>
<evidence type="ECO:0000313" key="2">
    <source>
        <dbReference type="EMBL" id="QDU65283.1"/>
    </source>
</evidence>
<dbReference type="SUPFAM" id="SSF53649">
    <property type="entry name" value="Alkaline phosphatase-like"/>
    <property type="match status" value="1"/>
</dbReference>
<proteinExistence type="predicted"/>
<dbReference type="Proteomes" id="UP000316921">
    <property type="component" value="Chromosome"/>
</dbReference>
<gene>
    <name evidence="2" type="ORF">Pla133_03470</name>
</gene>
<dbReference type="CDD" id="cd16148">
    <property type="entry name" value="sulfatase_like"/>
    <property type="match status" value="1"/>
</dbReference>
<dbReference type="InterPro" id="IPR000917">
    <property type="entry name" value="Sulfatase_N"/>
</dbReference>
<dbReference type="EMBL" id="CP036287">
    <property type="protein sequence ID" value="QDU65283.1"/>
    <property type="molecule type" value="Genomic_DNA"/>
</dbReference>
<dbReference type="GO" id="GO:0016740">
    <property type="term" value="F:transferase activity"/>
    <property type="evidence" value="ECO:0007669"/>
    <property type="project" value="UniProtKB-KW"/>
</dbReference>
<dbReference type="PROSITE" id="PS51257">
    <property type="entry name" value="PROKAR_LIPOPROTEIN"/>
    <property type="match status" value="1"/>
</dbReference>
<accession>A0A518BEH6</accession>
<evidence type="ECO:0000259" key="1">
    <source>
        <dbReference type="Pfam" id="PF00884"/>
    </source>
</evidence>
<organism evidence="2 3">
    <name type="scientific">Engelhardtia mirabilis</name>
    <dbReference type="NCBI Taxonomy" id="2528011"/>
    <lineage>
        <taxon>Bacteria</taxon>
        <taxon>Pseudomonadati</taxon>
        <taxon>Planctomycetota</taxon>
        <taxon>Planctomycetia</taxon>
        <taxon>Planctomycetia incertae sedis</taxon>
        <taxon>Engelhardtia</taxon>
    </lineage>
</organism>
<dbReference type="AlphaFoldDB" id="A0A518BEH6"/>
<keyword evidence="3" id="KW-1185">Reference proteome</keyword>
<dbReference type="InterPro" id="IPR052701">
    <property type="entry name" value="GAG_Ulvan_Degrading_Sulfatases"/>
</dbReference>
<name>A0A518BEH6_9BACT</name>